<feature type="chain" id="PRO_5023831407" description="GDSL esterase/lipase" evidence="4">
    <location>
        <begin position="22"/>
        <end position="371"/>
    </location>
</feature>
<evidence type="ECO:0000313" key="5">
    <source>
        <dbReference type="EMBL" id="TVU07551.1"/>
    </source>
</evidence>
<dbReference type="Gramene" id="TVU07551">
    <property type="protein sequence ID" value="TVU07551"/>
    <property type="gene ID" value="EJB05_40912"/>
</dbReference>
<dbReference type="Proteomes" id="UP000324897">
    <property type="component" value="Chromosome 3"/>
</dbReference>
<dbReference type="CDD" id="cd01837">
    <property type="entry name" value="SGNH_plant_lipase_like"/>
    <property type="match status" value="1"/>
</dbReference>
<dbReference type="InterPro" id="IPR035669">
    <property type="entry name" value="SGNH_plant_lipase-like"/>
</dbReference>
<dbReference type="PANTHER" id="PTHR45648:SF99">
    <property type="entry name" value="OS02G0740400 PROTEIN"/>
    <property type="match status" value="1"/>
</dbReference>
<evidence type="ECO:0000256" key="4">
    <source>
        <dbReference type="SAM" id="SignalP"/>
    </source>
</evidence>
<gene>
    <name evidence="5" type="ORF">EJB05_40912</name>
</gene>
<keyword evidence="2" id="KW-0378">Hydrolase</keyword>
<accession>A0A5J9TAF0</accession>
<dbReference type="GO" id="GO:0016788">
    <property type="term" value="F:hydrolase activity, acting on ester bonds"/>
    <property type="evidence" value="ECO:0007669"/>
    <property type="project" value="InterPro"/>
</dbReference>
<dbReference type="Pfam" id="PF00657">
    <property type="entry name" value="Lipase_GDSL"/>
    <property type="match status" value="1"/>
</dbReference>
<proteinExistence type="inferred from homology"/>
<evidence type="ECO:0008006" key="7">
    <source>
        <dbReference type="Google" id="ProtNLM"/>
    </source>
</evidence>
<dbReference type="InterPro" id="IPR051058">
    <property type="entry name" value="GDSL_Est/Lipase"/>
</dbReference>
<evidence type="ECO:0000313" key="6">
    <source>
        <dbReference type="Proteomes" id="UP000324897"/>
    </source>
</evidence>
<organism evidence="5 6">
    <name type="scientific">Eragrostis curvula</name>
    <name type="common">weeping love grass</name>
    <dbReference type="NCBI Taxonomy" id="38414"/>
    <lineage>
        <taxon>Eukaryota</taxon>
        <taxon>Viridiplantae</taxon>
        <taxon>Streptophyta</taxon>
        <taxon>Embryophyta</taxon>
        <taxon>Tracheophyta</taxon>
        <taxon>Spermatophyta</taxon>
        <taxon>Magnoliopsida</taxon>
        <taxon>Liliopsida</taxon>
        <taxon>Poales</taxon>
        <taxon>Poaceae</taxon>
        <taxon>PACMAD clade</taxon>
        <taxon>Chloridoideae</taxon>
        <taxon>Eragrostideae</taxon>
        <taxon>Eragrostidinae</taxon>
        <taxon>Eragrostis</taxon>
    </lineage>
</organism>
<dbReference type="PANTHER" id="PTHR45648">
    <property type="entry name" value="GDSL LIPASE/ACYLHYDROLASE FAMILY PROTEIN (AFU_ORTHOLOGUE AFUA_4G14700)"/>
    <property type="match status" value="1"/>
</dbReference>
<dbReference type="AlphaFoldDB" id="A0A5J9TAF0"/>
<dbReference type="SUPFAM" id="SSF52266">
    <property type="entry name" value="SGNH hydrolase"/>
    <property type="match status" value="1"/>
</dbReference>
<keyword evidence="3" id="KW-0443">Lipid metabolism</keyword>
<keyword evidence="4" id="KW-0732">Signal</keyword>
<reference evidence="5 6" key="1">
    <citation type="journal article" date="2019" name="Sci. Rep.">
        <title>A high-quality genome of Eragrostis curvula grass provides insights into Poaceae evolution and supports new strategies to enhance forage quality.</title>
        <authorList>
            <person name="Carballo J."/>
            <person name="Santos B.A.C.M."/>
            <person name="Zappacosta D."/>
            <person name="Garbus I."/>
            <person name="Selva J.P."/>
            <person name="Gallo C.A."/>
            <person name="Diaz A."/>
            <person name="Albertini E."/>
            <person name="Caccamo M."/>
            <person name="Echenique V."/>
        </authorList>
    </citation>
    <scope>NUCLEOTIDE SEQUENCE [LARGE SCALE GENOMIC DNA]</scope>
    <source>
        <strain evidence="6">cv. Victoria</strain>
        <tissue evidence="5">Leaf</tissue>
    </source>
</reference>
<feature type="signal peptide" evidence="4">
    <location>
        <begin position="1"/>
        <end position="21"/>
    </location>
</feature>
<name>A0A5J9TAF0_9POAL</name>
<dbReference type="InterPro" id="IPR001087">
    <property type="entry name" value="GDSL"/>
</dbReference>
<dbReference type="OrthoDB" id="1600564at2759"/>
<evidence type="ECO:0000256" key="2">
    <source>
        <dbReference type="ARBA" id="ARBA00022801"/>
    </source>
</evidence>
<keyword evidence="3" id="KW-0442">Lipid degradation</keyword>
<comment type="caution">
    <text evidence="5">The sequence shown here is derived from an EMBL/GenBank/DDBJ whole genome shotgun (WGS) entry which is preliminary data.</text>
</comment>
<evidence type="ECO:0000256" key="3">
    <source>
        <dbReference type="ARBA" id="ARBA00022963"/>
    </source>
</evidence>
<dbReference type="InterPro" id="IPR036514">
    <property type="entry name" value="SGNH_hydro_sf"/>
</dbReference>
<evidence type="ECO:0000256" key="1">
    <source>
        <dbReference type="ARBA" id="ARBA00008668"/>
    </source>
</evidence>
<dbReference type="GO" id="GO:0016042">
    <property type="term" value="P:lipid catabolic process"/>
    <property type="evidence" value="ECO:0007669"/>
    <property type="project" value="UniProtKB-KW"/>
</dbReference>
<dbReference type="EMBL" id="RWGY01000039">
    <property type="protein sequence ID" value="TVU07551.1"/>
    <property type="molecule type" value="Genomic_DNA"/>
</dbReference>
<dbReference type="Gene3D" id="3.40.50.1110">
    <property type="entry name" value="SGNH hydrolase"/>
    <property type="match status" value="1"/>
</dbReference>
<protein>
    <recommendedName>
        <fullName evidence="7">GDSL esterase/lipase</fullName>
    </recommendedName>
</protein>
<sequence length="371" mass="38815">MGFELAMKALVVSLVLGSVAGVQPGKIVPQVPAIYVFGDSTLDVGNNNHLPGKNVPRANKPYYGIDLPGSGKPTGRFSNGYNVADFVAKHLGFDKSPVAYLVLKARNYLIPSAITRGVSYASAGAGILDSTNAGGNIPLSEQVRYLESTKAEMVAKAGSGVVSHLLSKSFFLLGVGSNDLFAFSRAQAQQNKSATQSEVEAFISSLISNYSASITALHKLGARKFGVINVGPVGCVPRVRVLNPTGACADGLNQIAVGFDAALKASLAGLATKLPGLRYSLADSYGVSSSRNPEASGFVSADSACCGGGRLGAEADCKLNSTICANRDTYLFWDRVHPSHKSAMLSAQTFYDGPAQFTTPINFKQLAYQSS</sequence>
<comment type="similarity">
    <text evidence="1">Belongs to the 'GDSL' lipolytic enzyme family.</text>
</comment>
<keyword evidence="6" id="KW-1185">Reference proteome</keyword>